<organism evidence="1">
    <name type="scientific">Anguilla anguilla</name>
    <name type="common">European freshwater eel</name>
    <name type="synonym">Muraena anguilla</name>
    <dbReference type="NCBI Taxonomy" id="7936"/>
    <lineage>
        <taxon>Eukaryota</taxon>
        <taxon>Metazoa</taxon>
        <taxon>Chordata</taxon>
        <taxon>Craniata</taxon>
        <taxon>Vertebrata</taxon>
        <taxon>Euteleostomi</taxon>
        <taxon>Actinopterygii</taxon>
        <taxon>Neopterygii</taxon>
        <taxon>Teleostei</taxon>
        <taxon>Anguilliformes</taxon>
        <taxon>Anguillidae</taxon>
        <taxon>Anguilla</taxon>
    </lineage>
</organism>
<reference evidence="1" key="1">
    <citation type="submission" date="2014-11" db="EMBL/GenBank/DDBJ databases">
        <authorList>
            <person name="Amaro Gonzalez C."/>
        </authorList>
    </citation>
    <scope>NUCLEOTIDE SEQUENCE</scope>
</reference>
<accession>A0A0E9RUF6</accession>
<sequence length="52" mass="5561">MQISRLARPGGRCAPQWPKSVSFVSLQTLHHTSFSLCNKLAKVASAASIHAA</sequence>
<dbReference type="AlphaFoldDB" id="A0A0E9RUF6"/>
<proteinExistence type="predicted"/>
<evidence type="ECO:0000313" key="1">
    <source>
        <dbReference type="EMBL" id="JAH32781.1"/>
    </source>
</evidence>
<reference evidence="1" key="2">
    <citation type="journal article" date="2015" name="Fish Shellfish Immunol.">
        <title>Early steps in the European eel (Anguilla anguilla)-Vibrio vulnificus interaction in the gills: Role of the RtxA13 toxin.</title>
        <authorList>
            <person name="Callol A."/>
            <person name="Pajuelo D."/>
            <person name="Ebbesson L."/>
            <person name="Teles M."/>
            <person name="MacKenzie S."/>
            <person name="Amaro C."/>
        </authorList>
    </citation>
    <scope>NUCLEOTIDE SEQUENCE</scope>
</reference>
<name>A0A0E9RUF6_ANGAN</name>
<protein>
    <submittedName>
        <fullName evidence="1">Uncharacterized protein</fullName>
    </submittedName>
</protein>
<dbReference type="EMBL" id="GBXM01075796">
    <property type="protein sequence ID" value="JAH32781.1"/>
    <property type="molecule type" value="Transcribed_RNA"/>
</dbReference>